<keyword evidence="2" id="KW-1185">Reference proteome</keyword>
<sequence length="116" mass="13197">TFSKPIIKVPTRRLILTHLRSAPYAESFALLVPQTSPPDDTVQRSRNLALPLLPWKDLTDTLFHLNMTGHLKRVKLVFTGSSAIQRIDAEGINRILDRNKGLRDLRHRGIITCEAY</sequence>
<organism evidence="1 2">
    <name type="scientific">Gymnopilus dilepis</name>
    <dbReference type="NCBI Taxonomy" id="231916"/>
    <lineage>
        <taxon>Eukaryota</taxon>
        <taxon>Fungi</taxon>
        <taxon>Dikarya</taxon>
        <taxon>Basidiomycota</taxon>
        <taxon>Agaricomycotina</taxon>
        <taxon>Agaricomycetes</taxon>
        <taxon>Agaricomycetidae</taxon>
        <taxon>Agaricales</taxon>
        <taxon>Agaricineae</taxon>
        <taxon>Hymenogastraceae</taxon>
        <taxon>Gymnopilus</taxon>
    </lineage>
</organism>
<accession>A0A409Y445</accession>
<feature type="non-terminal residue" evidence="1">
    <location>
        <position position="1"/>
    </location>
</feature>
<dbReference type="InParanoid" id="A0A409Y445"/>
<dbReference type="EMBL" id="NHYE01001199">
    <property type="protein sequence ID" value="PPQ97763.1"/>
    <property type="molecule type" value="Genomic_DNA"/>
</dbReference>
<dbReference type="Proteomes" id="UP000284706">
    <property type="component" value="Unassembled WGS sequence"/>
</dbReference>
<evidence type="ECO:0000313" key="1">
    <source>
        <dbReference type="EMBL" id="PPQ97763.1"/>
    </source>
</evidence>
<proteinExistence type="predicted"/>
<protein>
    <submittedName>
        <fullName evidence="1">Uncharacterized protein</fullName>
    </submittedName>
</protein>
<comment type="caution">
    <text evidence="1">The sequence shown here is derived from an EMBL/GenBank/DDBJ whole genome shotgun (WGS) entry which is preliminary data.</text>
</comment>
<reference evidence="1 2" key="1">
    <citation type="journal article" date="2018" name="Evol. Lett.">
        <title>Horizontal gene cluster transfer increased hallucinogenic mushroom diversity.</title>
        <authorList>
            <person name="Reynolds H.T."/>
            <person name="Vijayakumar V."/>
            <person name="Gluck-Thaler E."/>
            <person name="Korotkin H.B."/>
            <person name="Matheny P.B."/>
            <person name="Slot J.C."/>
        </authorList>
    </citation>
    <scope>NUCLEOTIDE SEQUENCE [LARGE SCALE GENOMIC DNA]</scope>
    <source>
        <strain evidence="1 2">SRW20</strain>
    </source>
</reference>
<evidence type="ECO:0000313" key="2">
    <source>
        <dbReference type="Proteomes" id="UP000284706"/>
    </source>
</evidence>
<name>A0A409Y445_9AGAR</name>
<gene>
    <name evidence="1" type="ORF">CVT26_012774</name>
</gene>
<dbReference type="AlphaFoldDB" id="A0A409Y445"/>